<feature type="non-terminal residue" evidence="1">
    <location>
        <position position="331"/>
    </location>
</feature>
<dbReference type="AlphaFoldDB" id="A0A6M0RCA2"/>
<dbReference type="Proteomes" id="UP000473885">
    <property type="component" value="Unassembled WGS sequence"/>
</dbReference>
<organism evidence="1 2">
    <name type="scientific">Clostridium niameyense</name>
    <dbReference type="NCBI Taxonomy" id="1622073"/>
    <lineage>
        <taxon>Bacteria</taxon>
        <taxon>Bacillati</taxon>
        <taxon>Bacillota</taxon>
        <taxon>Clostridia</taxon>
        <taxon>Eubacteriales</taxon>
        <taxon>Clostridiaceae</taxon>
        <taxon>Clostridium</taxon>
    </lineage>
</organism>
<dbReference type="EMBL" id="SXDP01000016">
    <property type="protein sequence ID" value="NEZ47921.1"/>
    <property type="molecule type" value="Genomic_DNA"/>
</dbReference>
<keyword evidence="2" id="KW-1185">Reference proteome</keyword>
<evidence type="ECO:0000313" key="1">
    <source>
        <dbReference type="EMBL" id="NEZ47921.1"/>
    </source>
</evidence>
<protein>
    <submittedName>
        <fullName evidence="1">Uncharacterized protein</fullName>
    </submittedName>
</protein>
<sequence>MEKSGFFNAMKVGDTWDRIYKAENFAEYFATFIGNGVFPNPATQLQVKETSKMQVIVQAGKAWINGYRYENTDDLIVPIDTADGVLHRIDKVVLRYDVEKREIRACVKKGEFSSTPTAPELTRNADMYELALADIRVSAGAIKVSQADITDLRLNKELCGIVHGVVDQVDTTTIFNQFQSWYSQTKEAYDKNIAMWTKDKKEAFDKWYKESTKDFLKQWNEWFQNTGIWEKDFNNWFETLKDKLDGNIAAKLTKDVEQLKKDVENIDIPVKSVNKKTGDIELKAADITTENGQTIETQLDDNAKELKTKIPKPTKAVENNIAIFNSTKDVQ</sequence>
<name>A0A6M0RCA2_9CLOT</name>
<accession>A0A6M0RCA2</accession>
<comment type="caution">
    <text evidence="1">The sequence shown here is derived from an EMBL/GenBank/DDBJ whole genome shotgun (WGS) entry which is preliminary data.</text>
</comment>
<proteinExistence type="predicted"/>
<evidence type="ECO:0000313" key="2">
    <source>
        <dbReference type="Proteomes" id="UP000473885"/>
    </source>
</evidence>
<reference evidence="1 2" key="1">
    <citation type="submission" date="2019-04" db="EMBL/GenBank/DDBJ databases">
        <title>Genome sequencing of Clostridium botulinum Groups I-IV and Clostridium butyricum.</title>
        <authorList>
            <person name="Brunt J."/>
            <person name="Van Vliet A.H.M."/>
            <person name="Stringer S.C."/>
            <person name="Carter A.T."/>
            <person name="Peck M.W."/>
        </authorList>
    </citation>
    <scope>NUCLEOTIDE SEQUENCE [LARGE SCALE GENOMIC DNA]</scope>
    <source>
        <strain evidence="1 2">IFR 18/094</strain>
    </source>
</reference>
<gene>
    <name evidence="1" type="ORF">FDF74_12090</name>
</gene>